<dbReference type="AlphaFoldDB" id="A0A0K1MY16"/>
<dbReference type="EMBL" id="JAQLSF010000001">
    <property type="protein sequence ID" value="MDB1563754.1"/>
    <property type="molecule type" value="Genomic_DNA"/>
</dbReference>
<feature type="transmembrane region" description="Helical" evidence="1">
    <location>
        <begin position="37"/>
        <end position="57"/>
    </location>
</feature>
<accession>K6Q4K8</accession>
<dbReference type="EMBL" id="LGIY01000029">
    <property type="protein sequence ID" value="POE40047.1"/>
    <property type="molecule type" value="Genomic_DNA"/>
</dbReference>
<dbReference type="KEGG" id="lcs:LCBD_3129"/>
<evidence type="ECO:0000313" key="3">
    <source>
        <dbReference type="EMBL" id="MDR7623051.1"/>
    </source>
</evidence>
<accession>A0A0E2M189</accession>
<dbReference type="EMBL" id="LKFS01000099">
    <property type="protein sequence ID" value="RND79370.1"/>
    <property type="molecule type" value="Genomic_DNA"/>
</dbReference>
<dbReference type="Proteomes" id="UP000284123">
    <property type="component" value="Unassembled WGS sequence"/>
</dbReference>
<dbReference type="EMBL" id="LKFU01000112">
    <property type="protein sequence ID" value="RND81843.1"/>
    <property type="molecule type" value="Genomic_DNA"/>
</dbReference>
<reference evidence="12 13" key="2">
    <citation type="journal article" date="2018" name="Front. Microbiol.">
        <title>Conversion of Methionine to Cysteine in Lactobacillus paracasei Depends on the Highly Mobile cysK-ctl-cysE Gene Cluster.</title>
        <authorList>
            <person name="Wuthrich D."/>
            <person name="Irmler S."/>
            <person name="Berthoud H."/>
            <person name="Guggenbuhl B."/>
            <person name="Eugster E."/>
            <person name="Bruggmann R."/>
        </authorList>
    </citation>
    <scope>NUCLEOTIDE SEQUENCE [LARGE SCALE GENOMIC DNA]</scope>
    <source>
        <strain evidence="7 13">FAM18157</strain>
        <strain evidence="8 14">FAM18172</strain>
        <strain evidence="9 12">FAM6012</strain>
    </source>
</reference>
<gene>
    <name evidence="5" type="ORF">ACX51_13405</name>
    <name evidence="4" type="ORF">C0Q90_04280</name>
    <name evidence="7" type="ORF">FAM18157_02695</name>
    <name evidence="8" type="ORF">FAM18172_02887</name>
    <name evidence="9" type="ORF">FAM6012_02724</name>
    <name evidence="6" type="ORF">HCJ88_13440</name>
    <name evidence="2" type="ORF">PGA78_03035</name>
    <name evidence="3" type="ORF">RF672_00090</name>
</gene>
<dbReference type="RefSeq" id="WP_003577160.1">
    <property type="nucleotide sequence ID" value="NC_010999.1"/>
</dbReference>
<dbReference type="EMBL" id="LKGI01000093">
    <property type="protein sequence ID" value="RNE26935.1"/>
    <property type="molecule type" value="Genomic_DNA"/>
</dbReference>
<dbReference type="EMBL" id="CP050500">
    <property type="protein sequence ID" value="QOP56693.1"/>
    <property type="molecule type" value="Genomic_DNA"/>
</dbReference>
<keyword evidence="1" id="KW-0812">Transmembrane</keyword>
<keyword evidence="1" id="KW-0472">Membrane</keyword>
<evidence type="ECO:0000313" key="2">
    <source>
        <dbReference type="EMBL" id="MDB1563754.1"/>
    </source>
</evidence>
<dbReference type="OMA" id="TIIIAEW"/>
<reference evidence="2 16" key="5">
    <citation type="submission" date="2023-01" db="EMBL/GenBank/DDBJ databases">
        <title>Complete genome sequence of Lacticaseibacillus paracasei SRCM217440 isolated from Makgeolli.</title>
        <authorList>
            <person name="Yang H.-G."/>
            <person name="Jeong S.-J."/>
            <person name="Ha G.-S."/>
            <person name="Yang H.-J."/>
            <person name="Jeong D.-Y."/>
        </authorList>
    </citation>
    <scope>NUCLEOTIDE SEQUENCE [LARGE SCALE GENOMIC DNA]</scope>
    <source>
        <strain evidence="2 16">SRCM217440</strain>
    </source>
</reference>
<dbReference type="EMBL" id="PKQJ01000003">
    <property type="protein sequence ID" value="PLC47134.1"/>
    <property type="molecule type" value="Genomic_DNA"/>
</dbReference>
<accession>K6SFU9</accession>
<name>A0A0K1MY16_LACPA</name>
<dbReference type="Proteomes" id="UP000285532">
    <property type="component" value="Unassembled WGS sequence"/>
</dbReference>
<dbReference type="Proteomes" id="UP000234512">
    <property type="component" value="Unassembled WGS sequence"/>
</dbReference>
<reference evidence="6 15" key="4">
    <citation type="submission" date="2020-03" db="EMBL/GenBank/DDBJ databases">
        <title>Complete genome sequence of Lactobacillus paracasei strain NFFJ04, isolated from animal feed.</title>
        <authorList>
            <person name="Jung J.Y."/>
        </authorList>
    </citation>
    <scope>NUCLEOTIDE SEQUENCE [LARGE SCALE GENOMIC DNA]</scope>
    <source>
        <strain evidence="6 15">NFFJ04</strain>
    </source>
</reference>
<evidence type="ECO:0000313" key="16">
    <source>
        <dbReference type="Proteomes" id="UP001212327"/>
    </source>
</evidence>
<evidence type="ECO:0000313" key="7">
    <source>
        <dbReference type="EMBL" id="RND79370.1"/>
    </source>
</evidence>
<evidence type="ECO:0000313" key="11">
    <source>
        <dbReference type="Proteomes" id="UP000237433"/>
    </source>
</evidence>
<evidence type="ECO:0000313" key="5">
    <source>
        <dbReference type="EMBL" id="POE40047.1"/>
    </source>
</evidence>
<evidence type="ECO:0000313" key="17">
    <source>
        <dbReference type="Proteomes" id="UP001268544"/>
    </source>
</evidence>
<accession>K0NDR2</accession>
<dbReference type="KEGG" id="lce:LC2W_3112"/>
<evidence type="ECO:0000256" key="1">
    <source>
        <dbReference type="SAM" id="Phobius"/>
    </source>
</evidence>
<evidence type="ECO:0000313" key="13">
    <source>
        <dbReference type="Proteomes" id="UP000284716"/>
    </source>
</evidence>
<proteinExistence type="predicted"/>
<evidence type="ECO:0000313" key="8">
    <source>
        <dbReference type="EMBL" id="RND81843.1"/>
    </source>
</evidence>
<dbReference type="Proteomes" id="UP001268544">
    <property type="component" value="Unassembled WGS sequence"/>
</dbReference>
<accession>A0A125UD08</accession>
<protein>
    <submittedName>
        <fullName evidence="7">Uncharacterized protein</fullName>
    </submittedName>
</protein>
<dbReference type="EMBL" id="JAVKVH010000001">
    <property type="protein sequence ID" value="MDR7623051.1"/>
    <property type="molecule type" value="Genomic_DNA"/>
</dbReference>
<reference evidence="3" key="7">
    <citation type="submission" date="2024-03" db="EMBL/GenBank/DDBJ databases">
        <title>Lacticaseibacillus paracasei KCKM 0992.</title>
        <authorList>
            <person name="Kim T.W."/>
        </authorList>
    </citation>
    <scope>NUCLEOTIDE SEQUENCE</scope>
    <source>
        <strain evidence="3">KCKM 0992</strain>
    </source>
</reference>
<evidence type="ECO:0000313" key="10">
    <source>
        <dbReference type="Proteomes" id="UP000234512"/>
    </source>
</evidence>
<reference evidence="17" key="6">
    <citation type="submission" date="2023-07" db="EMBL/GenBank/DDBJ databases">
        <title>Lacticaseibacillus paracasei KCKM 0992.</title>
        <authorList>
            <person name="Kim T.W."/>
        </authorList>
    </citation>
    <scope>NUCLEOTIDE SEQUENCE [LARGE SCALE GENOMIC DNA]</scope>
    <source>
        <strain evidence="17">KCKM 0992</strain>
    </source>
</reference>
<reference evidence="5 11" key="1">
    <citation type="journal article" date="2015" name="J. Am. Soc. Brew. Chem.">
        <title>Dissolved carbon dioxide selects for lactic acid bacteria able to grow in and spoil packaged beer.</title>
        <authorList>
            <person name="Bergsveinson J."/>
            <person name="Redekop A."/>
            <person name="Zoerb S."/>
            <person name="Ziola B."/>
        </authorList>
    </citation>
    <scope>NUCLEOTIDE SEQUENCE [LARGE SCALE GENOMIC DNA]</scope>
    <source>
        <strain evidence="5 11">CCC B1205</strain>
    </source>
</reference>
<organism evidence="7 13">
    <name type="scientific">Lacticaseibacillus paracasei</name>
    <name type="common">Lactobacillus paracasei</name>
    <dbReference type="NCBI Taxonomy" id="1597"/>
    <lineage>
        <taxon>Bacteria</taxon>
        <taxon>Bacillati</taxon>
        <taxon>Bacillota</taxon>
        <taxon>Bacilli</taxon>
        <taxon>Lactobacillales</taxon>
        <taxon>Lactobacillaceae</taxon>
        <taxon>Lacticaseibacillus</taxon>
    </lineage>
</organism>
<dbReference type="Proteomes" id="UP001212327">
    <property type="component" value="Unassembled WGS sequence"/>
</dbReference>
<evidence type="ECO:0000313" key="6">
    <source>
        <dbReference type="EMBL" id="QOP56693.1"/>
    </source>
</evidence>
<evidence type="ECO:0000313" key="9">
    <source>
        <dbReference type="EMBL" id="RNE26935.1"/>
    </source>
</evidence>
<dbReference type="Proteomes" id="UP000237433">
    <property type="component" value="Unassembled WGS sequence"/>
</dbReference>
<accession>A0A0K1MY16</accession>
<dbReference type="Proteomes" id="UP000284716">
    <property type="component" value="Unassembled WGS sequence"/>
</dbReference>
<feature type="transmembrane region" description="Helical" evidence="1">
    <location>
        <begin position="6"/>
        <end position="25"/>
    </location>
</feature>
<evidence type="ECO:0000313" key="15">
    <source>
        <dbReference type="Proteomes" id="UP000593972"/>
    </source>
</evidence>
<sequence length="58" mass="6374">MDSLVIQLLIMVVVALLVTLLVIFAEWRAKNFKPWQLGVQSVVAVVLLGVGISLLTVR</sequence>
<evidence type="ECO:0000313" key="12">
    <source>
        <dbReference type="Proteomes" id="UP000284123"/>
    </source>
</evidence>
<evidence type="ECO:0000313" key="14">
    <source>
        <dbReference type="Proteomes" id="UP000285532"/>
    </source>
</evidence>
<keyword evidence="1" id="KW-1133">Transmembrane helix</keyword>
<dbReference type="Proteomes" id="UP000593972">
    <property type="component" value="Chromosome"/>
</dbReference>
<reference evidence="4 10" key="3">
    <citation type="journal article" date="2018" name="Genome Announc.">
        <title>Draft Genome Sequence of Lactobacillus paracasei DUP 13076, Which Exhibits Potent Antipathogenic Effects against Salmonella enterica Serovars Enteritidis, Typhimurium, and Heidelberg.</title>
        <authorList>
            <person name="Muyyarikkandy M.S."/>
            <person name="Alqahtani F.H."/>
            <person name="Mandoiu I."/>
            <person name="Amalaradjou M.A."/>
        </authorList>
    </citation>
    <scope>NUCLEOTIDE SEQUENCE [LARGE SCALE GENOMIC DNA]</scope>
    <source>
        <strain evidence="4 10">DUP 13076</strain>
    </source>
</reference>
<evidence type="ECO:0000313" key="4">
    <source>
        <dbReference type="EMBL" id="PLC47134.1"/>
    </source>
</evidence>